<evidence type="ECO:0000313" key="1">
    <source>
        <dbReference type="EMBL" id="KAJ7728225.1"/>
    </source>
</evidence>
<name>A0AAD7HTX7_9AGAR</name>
<accession>A0AAD7HTX7</accession>
<dbReference type="EMBL" id="JARKIB010000174">
    <property type="protein sequence ID" value="KAJ7728225.1"/>
    <property type="molecule type" value="Genomic_DNA"/>
</dbReference>
<sequence length="177" mass="19910">MDWDNEIPVRTFALPTAPLPPSPHYSFHPLHTPSSTLYQRRRPLALPLRGRHGIPQGFPCRLRLLFFLPSRTAFAVEHGPRLVTRRVHSLLVSIRILLPPRAVFHSHICIFHPAHTPPFLPKSTVRSRLFTPPPPFLCPYHYSAKSGIPISASRTYAIVRINAQVCSAPMTAGRNPA</sequence>
<reference evidence="1" key="1">
    <citation type="submission" date="2023-03" db="EMBL/GenBank/DDBJ databases">
        <title>Massive genome expansion in bonnet fungi (Mycena s.s.) driven by repeated elements and novel gene families across ecological guilds.</title>
        <authorList>
            <consortium name="Lawrence Berkeley National Laboratory"/>
            <person name="Harder C.B."/>
            <person name="Miyauchi S."/>
            <person name="Viragh M."/>
            <person name="Kuo A."/>
            <person name="Thoen E."/>
            <person name="Andreopoulos B."/>
            <person name="Lu D."/>
            <person name="Skrede I."/>
            <person name="Drula E."/>
            <person name="Henrissat B."/>
            <person name="Morin E."/>
            <person name="Kohler A."/>
            <person name="Barry K."/>
            <person name="LaButti K."/>
            <person name="Morin E."/>
            <person name="Salamov A."/>
            <person name="Lipzen A."/>
            <person name="Mereny Z."/>
            <person name="Hegedus B."/>
            <person name="Baldrian P."/>
            <person name="Stursova M."/>
            <person name="Weitz H."/>
            <person name="Taylor A."/>
            <person name="Grigoriev I.V."/>
            <person name="Nagy L.G."/>
            <person name="Martin F."/>
            <person name="Kauserud H."/>
        </authorList>
    </citation>
    <scope>NUCLEOTIDE SEQUENCE</scope>
    <source>
        <strain evidence="1">CBHHK182m</strain>
    </source>
</reference>
<evidence type="ECO:0000313" key="2">
    <source>
        <dbReference type="Proteomes" id="UP001215598"/>
    </source>
</evidence>
<dbReference type="AlphaFoldDB" id="A0AAD7HTX7"/>
<organism evidence="1 2">
    <name type="scientific">Mycena metata</name>
    <dbReference type="NCBI Taxonomy" id="1033252"/>
    <lineage>
        <taxon>Eukaryota</taxon>
        <taxon>Fungi</taxon>
        <taxon>Dikarya</taxon>
        <taxon>Basidiomycota</taxon>
        <taxon>Agaricomycotina</taxon>
        <taxon>Agaricomycetes</taxon>
        <taxon>Agaricomycetidae</taxon>
        <taxon>Agaricales</taxon>
        <taxon>Marasmiineae</taxon>
        <taxon>Mycenaceae</taxon>
        <taxon>Mycena</taxon>
    </lineage>
</organism>
<gene>
    <name evidence="1" type="ORF">B0H16DRAFT_1589308</name>
</gene>
<dbReference type="Proteomes" id="UP001215598">
    <property type="component" value="Unassembled WGS sequence"/>
</dbReference>
<protein>
    <submittedName>
        <fullName evidence="1">Uncharacterized protein</fullName>
    </submittedName>
</protein>
<proteinExistence type="predicted"/>
<comment type="caution">
    <text evidence="1">The sequence shown here is derived from an EMBL/GenBank/DDBJ whole genome shotgun (WGS) entry which is preliminary data.</text>
</comment>
<keyword evidence="2" id="KW-1185">Reference proteome</keyword>